<feature type="compositionally biased region" description="Low complexity" evidence="1">
    <location>
        <begin position="193"/>
        <end position="207"/>
    </location>
</feature>
<name>A0A7S2K0M8_9STRA</name>
<evidence type="ECO:0000313" key="2">
    <source>
        <dbReference type="EMBL" id="CAD9562965.1"/>
    </source>
</evidence>
<proteinExistence type="predicted"/>
<dbReference type="GO" id="GO:0005737">
    <property type="term" value="C:cytoplasm"/>
    <property type="evidence" value="ECO:0007669"/>
    <property type="project" value="TreeGrafter"/>
</dbReference>
<accession>A0A7S2K0M8</accession>
<feature type="region of interest" description="Disordered" evidence="1">
    <location>
        <begin position="190"/>
        <end position="224"/>
    </location>
</feature>
<reference evidence="2" key="1">
    <citation type="submission" date="2021-01" db="EMBL/GenBank/DDBJ databases">
        <authorList>
            <person name="Corre E."/>
            <person name="Pelletier E."/>
            <person name="Niang G."/>
            <person name="Scheremetjew M."/>
            <person name="Finn R."/>
            <person name="Kale V."/>
            <person name="Holt S."/>
            <person name="Cochrane G."/>
            <person name="Meng A."/>
            <person name="Brown T."/>
            <person name="Cohen L."/>
        </authorList>
    </citation>
    <scope>NUCLEOTIDE SEQUENCE</scope>
    <source>
        <strain evidence="2">B650</strain>
    </source>
</reference>
<sequence length="528" mass="58388">MGNNSSTHNLKERISVKLGGQSTGCLGLSKKELDKLCQPTGLYASCSWDDRAIRRLIGDGKLAARIKGSDHRNDVLSEDCPICFLYYSKINITGCCKAHICSECFLQVRPQKVTPSKPAVCPFCNSNKLSVKIAQLTDEAAMKREEEEQNVIEAQIRARKNSEASYCSTVELDNDADDSERKMSVEELQMRKSNNMSSNSLGSSAPSTPKLTKTESNGFGSSLERDLQIRRRALSDMSSDCGSNGNINSPKLFKDDEVPVYASVDERRKLEEEMRKQVNHSLVRQMAEDSAVASASLPQVGGSLSRVRRSSMRRRFGRGQERDWNEIVEAFEQEGGEIQSLDDLVVLEAAIILSMEEQARQQRGEGAGNNGDGSSNNDVNGDRSEDNASSSTNNDSRIASNLLRSGLPVLDGLVRRRIPESDDDDDQDDEYRRIVPRRGMPARMRFRRATRDGYSMGGLTEDEQMAMAIALSLRDVENQQNNNSSENNNNENDGNDAGDQNQNENENPSDRNNAATISAVEEDSVSEA</sequence>
<dbReference type="EMBL" id="HBGY01006123">
    <property type="protein sequence ID" value="CAD9562965.1"/>
    <property type="molecule type" value="Transcribed_RNA"/>
</dbReference>
<dbReference type="PANTHER" id="PTHR31315:SF1">
    <property type="entry name" value="PROTEIN SIP5"/>
    <property type="match status" value="1"/>
</dbReference>
<feature type="region of interest" description="Disordered" evidence="1">
    <location>
        <begin position="359"/>
        <end position="400"/>
    </location>
</feature>
<evidence type="ECO:0008006" key="3">
    <source>
        <dbReference type="Google" id="ProtNLM"/>
    </source>
</evidence>
<feature type="region of interest" description="Disordered" evidence="1">
    <location>
        <begin position="292"/>
        <end position="318"/>
    </location>
</feature>
<feature type="compositionally biased region" description="Low complexity" evidence="1">
    <location>
        <begin position="479"/>
        <end position="506"/>
    </location>
</feature>
<dbReference type="AlphaFoldDB" id="A0A7S2K0M8"/>
<feature type="compositionally biased region" description="Polar residues" evidence="1">
    <location>
        <begin position="209"/>
        <end position="220"/>
    </location>
</feature>
<dbReference type="InterPro" id="IPR039301">
    <property type="entry name" value="Sip5/DA2"/>
</dbReference>
<dbReference type="PROSITE" id="PS50330">
    <property type="entry name" value="UIM"/>
    <property type="match status" value="1"/>
</dbReference>
<feature type="compositionally biased region" description="Basic residues" evidence="1">
    <location>
        <begin position="306"/>
        <end position="317"/>
    </location>
</feature>
<feature type="region of interest" description="Disordered" evidence="1">
    <location>
        <begin position="479"/>
        <end position="528"/>
    </location>
</feature>
<protein>
    <recommendedName>
        <fullName evidence="3">RING-type domain-containing protein</fullName>
    </recommendedName>
</protein>
<feature type="compositionally biased region" description="Polar residues" evidence="1">
    <location>
        <begin position="387"/>
        <end position="400"/>
    </location>
</feature>
<dbReference type="PANTHER" id="PTHR31315">
    <property type="entry name" value="PROTEIN SIP5"/>
    <property type="match status" value="1"/>
</dbReference>
<gene>
    <name evidence="2" type="ORF">LDAN0321_LOCUS3769</name>
</gene>
<dbReference type="InterPro" id="IPR003903">
    <property type="entry name" value="UIM_dom"/>
</dbReference>
<evidence type="ECO:0000256" key="1">
    <source>
        <dbReference type="SAM" id="MobiDB-lite"/>
    </source>
</evidence>
<organism evidence="2">
    <name type="scientific">Leptocylindrus danicus</name>
    <dbReference type="NCBI Taxonomy" id="163516"/>
    <lineage>
        <taxon>Eukaryota</taxon>
        <taxon>Sar</taxon>
        <taxon>Stramenopiles</taxon>
        <taxon>Ochrophyta</taxon>
        <taxon>Bacillariophyta</taxon>
        <taxon>Coscinodiscophyceae</taxon>
        <taxon>Chaetocerotophycidae</taxon>
        <taxon>Leptocylindrales</taxon>
        <taxon>Leptocylindraceae</taxon>
        <taxon>Leptocylindrus</taxon>
    </lineage>
</organism>